<dbReference type="GO" id="GO:0006412">
    <property type="term" value="P:translation"/>
    <property type="evidence" value="ECO:0007669"/>
    <property type="project" value="InterPro"/>
</dbReference>
<dbReference type="PANTHER" id="PTHR21011:SF1">
    <property type="entry name" value="SMALL RIBOSOMAL SUBUNIT PROTEIN BS6M"/>
    <property type="match status" value="1"/>
</dbReference>
<dbReference type="NCBIfam" id="TIGR00166">
    <property type="entry name" value="S6"/>
    <property type="match status" value="1"/>
</dbReference>
<dbReference type="InterPro" id="IPR000529">
    <property type="entry name" value="Ribosomal_bS6"/>
</dbReference>
<comment type="similarity">
    <text evidence="2">Belongs to the bacterial ribosomal protein bS6 family.</text>
</comment>
<dbReference type="Gene3D" id="3.30.70.60">
    <property type="match status" value="1"/>
</dbReference>
<dbReference type="InterPro" id="IPR014717">
    <property type="entry name" value="Transl_elong_EF1B/ribsomal_bS6"/>
</dbReference>
<dbReference type="GO" id="GO:0070181">
    <property type="term" value="F:small ribosomal subunit rRNA binding"/>
    <property type="evidence" value="ECO:0007669"/>
    <property type="project" value="TreeGrafter"/>
</dbReference>
<protein>
    <recommendedName>
        <fullName evidence="6">Small ribosomal subunit protein bS6m</fullName>
    </recommendedName>
    <alternativeName>
        <fullName evidence="7">28S ribosomal protein S6, mitochondrial</fullName>
    </alternativeName>
</protein>
<evidence type="ECO:0000313" key="9">
    <source>
        <dbReference type="Proteomes" id="UP001181693"/>
    </source>
</evidence>
<evidence type="ECO:0000256" key="5">
    <source>
        <dbReference type="ARBA" id="ARBA00023274"/>
    </source>
</evidence>
<dbReference type="PANTHER" id="PTHR21011">
    <property type="entry name" value="MITOCHONDRIAL 28S RIBOSOMAL PROTEIN S6"/>
    <property type="match status" value="1"/>
</dbReference>
<evidence type="ECO:0000256" key="2">
    <source>
        <dbReference type="ARBA" id="ARBA00009512"/>
    </source>
</evidence>
<keyword evidence="4" id="KW-0496">Mitochondrion</keyword>
<evidence type="ECO:0000256" key="6">
    <source>
        <dbReference type="ARBA" id="ARBA00035170"/>
    </source>
</evidence>
<dbReference type="Pfam" id="PF01250">
    <property type="entry name" value="Ribosomal_S6"/>
    <property type="match status" value="1"/>
</dbReference>
<dbReference type="GO" id="GO:0005743">
    <property type="term" value="C:mitochondrial inner membrane"/>
    <property type="evidence" value="ECO:0007669"/>
    <property type="project" value="UniProtKB-ARBA"/>
</dbReference>
<evidence type="ECO:0000313" key="8">
    <source>
        <dbReference type="EMBL" id="DBA34499.1"/>
    </source>
</evidence>
<comment type="caution">
    <text evidence="8">The sequence shown here is derived from an EMBL/GenBank/DDBJ whole genome shotgun (WGS) entry which is preliminary data.</text>
</comment>
<evidence type="ECO:0000256" key="7">
    <source>
        <dbReference type="ARBA" id="ARBA00035365"/>
    </source>
</evidence>
<sequence length="125" mass="14577">MPRYEMALILKAMQRPETVSTLKRTLEALFEKGAIVRNLESLGEKNLPYKISKHNQRHSRGGYFLVDFYAPPTLIPSMLDHLSRDIDVIRPTILKHEEEKKPDKPCQGMVTATNLEEKFRTRKRK</sequence>
<gene>
    <name evidence="8" type="ORF">GDO54_002050</name>
</gene>
<evidence type="ECO:0000256" key="4">
    <source>
        <dbReference type="ARBA" id="ARBA00023128"/>
    </source>
</evidence>
<name>A0AAV3ASR1_PYXAD</name>
<keyword evidence="3" id="KW-0689">Ribosomal protein</keyword>
<proteinExistence type="inferred from homology"/>
<dbReference type="AlphaFoldDB" id="A0AAV3ASR1"/>
<dbReference type="CDD" id="cd15465">
    <property type="entry name" value="bS6_mito"/>
    <property type="match status" value="1"/>
</dbReference>
<dbReference type="InterPro" id="IPR035980">
    <property type="entry name" value="Ribosomal_bS6_sf"/>
</dbReference>
<dbReference type="FunFam" id="3.30.70.60:FF:000008">
    <property type="entry name" value="28S ribosomal protein S6, mitochondrial"/>
    <property type="match status" value="1"/>
</dbReference>
<keyword evidence="5" id="KW-0687">Ribonucleoprotein</keyword>
<comment type="subcellular location">
    <subcellularLocation>
        <location evidence="1">Mitochondrion</location>
    </subcellularLocation>
</comment>
<dbReference type="Proteomes" id="UP001181693">
    <property type="component" value="Unassembled WGS sequence"/>
</dbReference>
<evidence type="ECO:0000256" key="3">
    <source>
        <dbReference type="ARBA" id="ARBA00022980"/>
    </source>
</evidence>
<dbReference type="GO" id="GO:0005763">
    <property type="term" value="C:mitochondrial small ribosomal subunit"/>
    <property type="evidence" value="ECO:0007669"/>
    <property type="project" value="UniProtKB-ARBA"/>
</dbReference>
<evidence type="ECO:0000256" key="1">
    <source>
        <dbReference type="ARBA" id="ARBA00004173"/>
    </source>
</evidence>
<dbReference type="EMBL" id="DYDO01000001">
    <property type="protein sequence ID" value="DBA34499.1"/>
    <property type="molecule type" value="Genomic_DNA"/>
</dbReference>
<reference evidence="8" key="1">
    <citation type="thesis" date="2020" institute="ProQuest LLC" country="789 East Eisenhower Parkway, Ann Arbor, MI, USA">
        <title>Comparative Genomics and Chromosome Evolution.</title>
        <authorList>
            <person name="Mudd A.B."/>
        </authorList>
    </citation>
    <scope>NUCLEOTIDE SEQUENCE</scope>
    <source>
        <strain evidence="8">1538</strain>
        <tissue evidence="8">Blood</tissue>
    </source>
</reference>
<dbReference type="GO" id="GO:0003735">
    <property type="term" value="F:structural constituent of ribosome"/>
    <property type="evidence" value="ECO:0007669"/>
    <property type="project" value="InterPro"/>
</dbReference>
<organism evidence="8 9">
    <name type="scientific">Pyxicephalus adspersus</name>
    <name type="common">African bullfrog</name>
    <dbReference type="NCBI Taxonomy" id="30357"/>
    <lineage>
        <taxon>Eukaryota</taxon>
        <taxon>Metazoa</taxon>
        <taxon>Chordata</taxon>
        <taxon>Craniata</taxon>
        <taxon>Vertebrata</taxon>
        <taxon>Euteleostomi</taxon>
        <taxon>Amphibia</taxon>
        <taxon>Batrachia</taxon>
        <taxon>Anura</taxon>
        <taxon>Neobatrachia</taxon>
        <taxon>Ranoidea</taxon>
        <taxon>Pyxicephalidae</taxon>
        <taxon>Pyxicephalinae</taxon>
        <taxon>Pyxicephalus</taxon>
    </lineage>
</organism>
<accession>A0AAV3ASR1</accession>
<dbReference type="SUPFAM" id="SSF54995">
    <property type="entry name" value="Ribosomal protein S6"/>
    <property type="match status" value="1"/>
</dbReference>
<keyword evidence="9" id="KW-1185">Reference proteome</keyword>